<accession>A0A5T1V261</accession>
<organism evidence="3">
    <name type="scientific">Campylobacter coli</name>
    <dbReference type="NCBI Taxonomy" id="195"/>
    <lineage>
        <taxon>Bacteria</taxon>
        <taxon>Pseudomonadati</taxon>
        <taxon>Campylobacterota</taxon>
        <taxon>Epsilonproteobacteria</taxon>
        <taxon>Campylobacterales</taxon>
        <taxon>Campylobacteraceae</taxon>
        <taxon>Campylobacter</taxon>
    </lineage>
</organism>
<dbReference type="Gene3D" id="6.10.340.10">
    <property type="match status" value="1"/>
</dbReference>
<proteinExistence type="predicted"/>
<reference evidence="3" key="1">
    <citation type="submission" date="2018-07" db="EMBL/GenBank/DDBJ databases">
        <authorList>
            <consortium name="NARMS: The National Antimicrobial Resistance Monitoring System"/>
        </authorList>
    </citation>
    <scope>NUCLEOTIDE SEQUENCE</scope>
    <source>
        <strain evidence="3">CVM N17C543</strain>
    </source>
</reference>
<comment type="caution">
    <text evidence="3">The sequence shown here is derived from an EMBL/GenBank/DDBJ whole genome shotgun (WGS) entry which is preliminary data.</text>
</comment>
<dbReference type="InterPro" id="IPR048904">
    <property type="entry name" value="Mcp40H-20-like_sensor"/>
</dbReference>
<evidence type="ECO:0000256" key="1">
    <source>
        <dbReference type="SAM" id="Phobius"/>
    </source>
</evidence>
<dbReference type="AlphaFoldDB" id="A0A5T1V261"/>
<keyword evidence="1" id="KW-1133">Transmembrane helix</keyword>
<feature type="transmembrane region" description="Helical" evidence="1">
    <location>
        <begin position="178"/>
        <end position="201"/>
    </location>
</feature>
<keyword evidence="1" id="KW-0472">Membrane</keyword>
<protein>
    <recommendedName>
        <fullName evidence="2">Mcp40H-20-like sensor domain-containing protein</fullName>
    </recommendedName>
</protein>
<evidence type="ECO:0000313" key="3">
    <source>
        <dbReference type="EMBL" id="EAL6878211.1"/>
    </source>
</evidence>
<evidence type="ECO:0000259" key="2">
    <source>
        <dbReference type="Pfam" id="PF21563"/>
    </source>
</evidence>
<feature type="transmembrane region" description="Helical" evidence="1">
    <location>
        <begin position="12"/>
        <end position="32"/>
    </location>
</feature>
<feature type="domain" description="Mcp40H-20-like sensor" evidence="2">
    <location>
        <begin position="55"/>
        <end position="164"/>
    </location>
</feature>
<dbReference type="Gene3D" id="3.30.450.290">
    <property type="match status" value="1"/>
</dbReference>
<dbReference type="EMBL" id="AACQHX010000014">
    <property type="protein sequence ID" value="EAL6878211.1"/>
    <property type="molecule type" value="Genomic_DNA"/>
</dbReference>
<sequence>MFRTIGFKVSAAIFVVLVLSFIAMQLILNLDFKNTADKMSKSNLNTVSSSVFQTMRMAMNLGDPEKIQEAIEDAKTIEGISDIKIYPSKETIELFEIKNPKISQEKLIIDQFTQPNLISLEQKLDNINHLRLIRPLIADESCIACHANANLGSVLGVMDVYHSLENIEKDIAKTSRSYIVIFTIALIFTLVVVLFVLKMVVGNPIMELLSHAKELAQGSGNLRARIRAYNC</sequence>
<dbReference type="Pfam" id="PF21563">
    <property type="entry name" value="Mcp40H-20_sensor"/>
    <property type="match status" value="1"/>
</dbReference>
<name>A0A5T1V261_CAMCO</name>
<gene>
    <name evidence="3" type="ORF">DSX21_08535</name>
</gene>
<keyword evidence="1" id="KW-0812">Transmembrane</keyword>